<evidence type="ECO:0000313" key="1">
    <source>
        <dbReference type="EMBL" id="MFC1438015.1"/>
    </source>
</evidence>
<name>A0ABV6XIE8_9ACTN</name>
<keyword evidence="2" id="KW-1185">Reference proteome</keyword>
<dbReference type="EMBL" id="JBEUKS010000002">
    <property type="protein sequence ID" value="MFC1438015.1"/>
    <property type="molecule type" value="Genomic_DNA"/>
</dbReference>
<reference evidence="1 2" key="1">
    <citation type="submission" date="2024-06" db="EMBL/GenBank/DDBJ databases">
        <authorList>
            <person name="Lee S.D."/>
        </authorList>
    </citation>
    <scope>NUCLEOTIDE SEQUENCE [LARGE SCALE GENOMIC DNA]</scope>
    <source>
        <strain evidence="1 2">N1-10</strain>
    </source>
</reference>
<comment type="caution">
    <text evidence="1">The sequence shown here is derived from an EMBL/GenBank/DDBJ whole genome shotgun (WGS) entry which is preliminary data.</text>
</comment>
<dbReference type="RefSeq" id="WP_380563607.1">
    <property type="nucleotide sequence ID" value="NZ_JBEUKS010000002.1"/>
</dbReference>
<dbReference type="Proteomes" id="UP001592581">
    <property type="component" value="Unassembled WGS sequence"/>
</dbReference>
<sequence length="302" mass="33605">MRRAKDVLPYLVPTEEAITAGTWVLLRDGEKAPLPDHLPFWDYQMDLALERQVSVDLDLMCDQSGLSRDVGLLIVVEWFTSSGQWSGLACRAPVGGDGDVVLSTKLKGENLGGRLTLTTRLILAEDADQRLPFIASRAGEILYEDWQQVQLQSDSGRLPISVIDFAAGELDPKARWWLDVHSDPAAPYAGGMRLYLNSNDTELIQAAVRAGSPTPTQKRLLEWLHMDVARQLVERTLQQDWATTRSEYEDDPDSLGSALLSQVGLLFPGLTLDEVRSLKDHDPGRFAARLQAALLRTMQLEK</sequence>
<evidence type="ECO:0000313" key="2">
    <source>
        <dbReference type="Proteomes" id="UP001592581"/>
    </source>
</evidence>
<accession>A0ABV6XIE8</accession>
<organism evidence="1 2">
    <name type="scientific">Streptacidiphilus jeojiensis</name>
    <dbReference type="NCBI Taxonomy" id="3229225"/>
    <lineage>
        <taxon>Bacteria</taxon>
        <taxon>Bacillati</taxon>
        <taxon>Actinomycetota</taxon>
        <taxon>Actinomycetes</taxon>
        <taxon>Kitasatosporales</taxon>
        <taxon>Streptomycetaceae</taxon>
        <taxon>Streptacidiphilus</taxon>
    </lineage>
</organism>
<protein>
    <submittedName>
        <fullName evidence="1">Uncharacterized protein</fullName>
    </submittedName>
</protein>
<proteinExistence type="predicted"/>
<gene>
    <name evidence="1" type="ORF">ABUW04_07065</name>
</gene>